<evidence type="ECO:0000313" key="2">
    <source>
        <dbReference type="EMBL" id="OUI79008.1"/>
    </source>
</evidence>
<dbReference type="Proteomes" id="UP000194639">
    <property type="component" value="Unassembled WGS sequence"/>
</dbReference>
<evidence type="ECO:0000313" key="3">
    <source>
        <dbReference type="Proteomes" id="UP000194639"/>
    </source>
</evidence>
<organism evidence="2 3">
    <name type="scientific">Acetobacter orientalis</name>
    <dbReference type="NCBI Taxonomy" id="146474"/>
    <lineage>
        <taxon>Bacteria</taxon>
        <taxon>Pseudomonadati</taxon>
        <taxon>Pseudomonadota</taxon>
        <taxon>Alphaproteobacteria</taxon>
        <taxon>Acetobacterales</taxon>
        <taxon>Acetobacteraceae</taxon>
        <taxon>Acetobacter</taxon>
    </lineage>
</organism>
<feature type="region of interest" description="Disordered" evidence="1">
    <location>
        <begin position="398"/>
        <end position="426"/>
    </location>
</feature>
<sequence>MNILKKTFKTKQQLPYINEAPMINSFPGFFGNVSSSGISVNYLNCLKHSAVYACINTIKADIAKIPIKIEKRLNDGWVKDDSHYLNNLLTLPNDRDVSYEFISDIIFNNLIEGTSYIVIIRDRLDKPLKLVPMKPFSVSVVEDTDGEIYYKVNSRRLINDKTSVSTEAGETRTIYSSDMIRLRNISFDGGITSRSIVDLVGEVFGLALATQETAARAFQNGTHTTGFFKSNGTKGKEAANQEAEQLKRTLSSIINSGNTALLPQSIDWVSIGSNLADLQLTEARREATMEIARIYRVPLFKLGLNQTDKAANVSEQEESYINNTLKQYTVPLEQHLTKALLSAEEKKFYRIRFDFTAQAVPSEAERGAYYRDAITYGWMTQNEVRQREGMVSIEQEGADALHTPQNTGVAGSEAPQDLITGENNDS</sequence>
<evidence type="ECO:0008006" key="4">
    <source>
        <dbReference type="Google" id="ProtNLM"/>
    </source>
</evidence>
<comment type="caution">
    <text evidence="2">The sequence shown here is derived from an EMBL/GenBank/DDBJ whole genome shotgun (WGS) entry which is preliminary data.</text>
</comment>
<accession>A0A251ZWF8</accession>
<dbReference type="EMBL" id="JOMO01000106">
    <property type="protein sequence ID" value="OUI79008.1"/>
    <property type="molecule type" value="Genomic_DNA"/>
</dbReference>
<name>A0A251ZWF8_9PROT</name>
<proteinExistence type="predicted"/>
<dbReference type="InterPro" id="IPR006427">
    <property type="entry name" value="Portal_HK97"/>
</dbReference>
<dbReference type="Pfam" id="PF04860">
    <property type="entry name" value="Phage_portal"/>
    <property type="match status" value="1"/>
</dbReference>
<dbReference type="InterPro" id="IPR006944">
    <property type="entry name" value="Phage/GTA_portal"/>
</dbReference>
<dbReference type="NCBIfam" id="TIGR01537">
    <property type="entry name" value="portal_HK97"/>
    <property type="match status" value="1"/>
</dbReference>
<evidence type="ECO:0000256" key="1">
    <source>
        <dbReference type="SAM" id="MobiDB-lite"/>
    </source>
</evidence>
<dbReference type="AlphaFoldDB" id="A0A251ZWF8"/>
<reference evidence="2 3" key="1">
    <citation type="submission" date="2014-06" db="EMBL/GenBank/DDBJ databases">
        <authorList>
            <person name="Ju J."/>
            <person name="Zhang J."/>
        </authorList>
    </citation>
    <scope>NUCLEOTIDE SEQUENCE [LARGE SCALE GENOMIC DNA]</scope>
    <source>
        <strain evidence="2">DmW_045</strain>
    </source>
</reference>
<dbReference type="RefSeq" id="WP_086553290.1">
    <property type="nucleotide sequence ID" value="NZ_JOMO01000106.1"/>
</dbReference>
<protein>
    <recommendedName>
        <fullName evidence="4">Phage portal protein</fullName>
    </recommendedName>
</protein>
<gene>
    <name evidence="2" type="ORF">HK12_01400</name>
</gene>